<dbReference type="InterPro" id="IPR013783">
    <property type="entry name" value="Ig-like_fold"/>
</dbReference>
<dbReference type="Proteomes" id="UP000192796">
    <property type="component" value="Unassembled WGS sequence"/>
</dbReference>
<evidence type="ECO:0000313" key="3">
    <source>
        <dbReference type="Proteomes" id="UP000192796"/>
    </source>
</evidence>
<dbReference type="NCBIfam" id="TIGR04183">
    <property type="entry name" value="Por_Secre_tail"/>
    <property type="match status" value="1"/>
</dbReference>
<proteinExistence type="predicted"/>
<reference evidence="2 3" key="1">
    <citation type="submission" date="2016-03" db="EMBL/GenBank/DDBJ databases">
        <title>Niastella vici sp. nov., isolated from farmland soil.</title>
        <authorList>
            <person name="Chen L."/>
            <person name="Wang D."/>
            <person name="Yang S."/>
            <person name="Wang G."/>
        </authorList>
    </citation>
    <scope>NUCLEOTIDE SEQUENCE [LARGE SCALE GENOMIC DNA]</scope>
    <source>
        <strain evidence="2 3">DJ57</strain>
    </source>
</reference>
<dbReference type="RefSeq" id="WP_081147070.1">
    <property type="nucleotide sequence ID" value="NZ_LVYD01000042.1"/>
</dbReference>
<keyword evidence="3" id="KW-1185">Reference proteome</keyword>
<dbReference type="Gene3D" id="2.60.40.10">
    <property type="entry name" value="Immunoglobulins"/>
    <property type="match status" value="1"/>
</dbReference>
<sequence>MKHLYPGVTKTGLPAIKRIVLLIAILIYSAVALAQSLNFNTPVLESGTAQQQGCVYRFSPITAGGNIDALVKVDSLIGVTLSDIDATPSGSSTTALQPQMQSLGGVGYHYAVFTITFVNHGTTTPTPVFDFSSVFMGLDGSNQMTEFNAITVSNASWQYVSPTPKVAVTQNGDMVWGTATSSDPTGGQGVDETDSTQMFKVSSPATSSVTMRVGYYQSSNGWKGNDLFSLNIRGSELAAIILPVNLLSFTAQLVNDKVWLAWSTSKEENMSHYSIERSYDNKTFDEAALLFTADNPLSVNNYSYKDPVKNVTGSVIYYRLKMVDKSGKYKYSEVRSVRLGNGTDSARIAVYPNPVVNELHISLPTDWQNKNLNGQLLSIAGNIIKTFNIQQSATIGMADVPAGTYYIKVVNGKEISTQTIVKSRN</sequence>
<dbReference type="EMBL" id="LVYD01000042">
    <property type="protein sequence ID" value="OQP64452.1"/>
    <property type="molecule type" value="Genomic_DNA"/>
</dbReference>
<dbReference type="AlphaFoldDB" id="A0A1V9G1K2"/>
<organism evidence="2 3">
    <name type="scientific">Niastella vici</name>
    <dbReference type="NCBI Taxonomy" id="1703345"/>
    <lineage>
        <taxon>Bacteria</taxon>
        <taxon>Pseudomonadati</taxon>
        <taxon>Bacteroidota</taxon>
        <taxon>Chitinophagia</taxon>
        <taxon>Chitinophagales</taxon>
        <taxon>Chitinophagaceae</taxon>
        <taxon>Niastella</taxon>
    </lineage>
</organism>
<accession>A0A1V9G1K2</accession>
<comment type="caution">
    <text evidence="2">The sequence shown here is derived from an EMBL/GenBank/DDBJ whole genome shotgun (WGS) entry which is preliminary data.</text>
</comment>
<name>A0A1V9G1K2_9BACT</name>
<gene>
    <name evidence="2" type="ORF">A3860_21015</name>
</gene>
<dbReference type="STRING" id="1703345.A3860_21015"/>
<feature type="domain" description="Secretion system C-terminal sorting" evidence="1">
    <location>
        <begin position="350"/>
        <end position="420"/>
    </location>
</feature>
<evidence type="ECO:0000259" key="1">
    <source>
        <dbReference type="Pfam" id="PF18962"/>
    </source>
</evidence>
<dbReference type="InterPro" id="IPR026444">
    <property type="entry name" value="Secre_tail"/>
</dbReference>
<evidence type="ECO:0000313" key="2">
    <source>
        <dbReference type="EMBL" id="OQP64452.1"/>
    </source>
</evidence>
<protein>
    <recommendedName>
        <fullName evidence="1">Secretion system C-terminal sorting domain-containing protein</fullName>
    </recommendedName>
</protein>
<dbReference type="OrthoDB" id="626967at2"/>
<dbReference type="Pfam" id="PF18962">
    <property type="entry name" value="Por_Secre_tail"/>
    <property type="match status" value="1"/>
</dbReference>